<keyword evidence="5" id="KW-1185">Reference proteome</keyword>
<dbReference type="EMBL" id="CP022347">
    <property type="protein sequence ID" value="ASQ30344.1"/>
    <property type="molecule type" value="Genomic_DNA"/>
</dbReference>
<keyword evidence="2 3" id="KW-0413">Isomerase</keyword>
<dbReference type="CDD" id="cd00311">
    <property type="entry name" value="TIM"/>
    <property type="match status" value="1"/>
</dbReference>
<dbReference type="InterPro" id="IPR035990">
    <property type="entry name" value="TIM_sf"/>
</dbReference>
<comment type="subunit">
    <text evidence="3">Homodimer.</text>
</comment>
<dbReference type="PROSITE" id="PS00171">
    <property type="entry name" value="TIM_1"/>
    <property type="match status" value="1"/>
</dbReference>
<dbReference type="UniPathway" id="UPA00138"/>
<dbReference type="NCBIfam" id="NF000728">
    <property type="entry name" value="PRK00042.3-2"/>
    <property type="match status" value="1"/>
</dbReference>
<dbReference type="KEGG" id="cavi:CAV_0677"/>
<keyword evidence="3" id="KW-0324">Glycolysis</keyword>
<dbReference type="UniPathway" id="UPA00109">
    <property type="reaction ID" value="UER00189"/>
</dbReference>
<dbReference type="InterPro" id="IPR013785">
    <property type="entry name" value="Aldolase_TIM"/>
</dbReference>
<dbReference type="Pfam" id="PF00121">
    <property type="entry name" value="TIM"/>
    <property type="match status" value="1"/>
</dbReference>
<reference evidence="4 5" key="1">
    <citation type="submission" date="2017-07" db="EMBL/GenBank/DDBJ databases">
        <title>Analysis of two Campylobacter avium genomes and identification of a novel hippuricase gene.</title>
        <authorList>
            <person name="Miller W.G."/>
            <person name="Chapman M.H."/>
            <person name="Yee E."/>
            <person name="Revez J."/>
            <person name="Bono J.L."/>
            <person name="Rossi M."/>
        </authorList>
    </citation>
    <scope>NUCLEOTIDE SEQUENCE [LARGE SCALE GENOMIC DNA]</scope>
    <source>
        <strain evidence="4 5">LMG 24591</strain>
    </source>
</reference>
<dbReference type="InterPro" id="IPR020861">
    <property type="entry name" value="Triosephosphate_isomerase_AS"/>
</dbReference>
<dbReference type="InterPro" id="IPR000652">
    <property type="entry name" value="Triosephosphate_isomerase"/>
</dbReference>
<keyword evidence="3" id="KW-0963">Cytoplasm</keyword>
<proteinExistence type="inferred from homology"/>
<name>A0A222MWB7_9BACT</name>
<dbReference type="GO" id="GO:0046166">
    <property type="term" value="P:glyceraldehyde-3-phosphate biosynthetic process"/>
    <property type="evidence" value="ECO:0007669"/>
    <property type="project" value="TreeGrafter"/>
</dbReference>
<dbReference type="GO" id="GO:0004807">
    <property type="term" value="F:triose-phosphate isomerase activity"/>
    <property type="evidence" value="ECO:0007669"/>
    <property type="project" value="UniProtKB-EC"/>
</dbReference>
<dbReference type="GO" id="GO:0006094">
    <property type="term" value="P:gluconeogenesis"/>
    <property type="evidence" value="ECO:0007669"/>
    <property type="project" value="UniProtKB-UniPathway"/>
</dbReference>
<evidence type="ECO:0000256" key="1">
    <source>
        <dbReference type="ARBA" id="ARBA00007422"/>
    </source>
</evidence>
<comment type="pathway">
    <text evidence="3">Carbohydrate biosynthesis; gluconeogenesis.</text>
</comment>
<comment type="catalytic activity">
    <reaction evidence="3">
        <text>D-glyceraldehyde 3-phosphate = dihydroxyacetone phosphate</text>
        <dbReference type="Rhea" id="RHEA:18585"/>
        <dbReference type="ChEBI" id="CHEBI:57642"/>
        <dbReference type="ChEBI" id="CHEBI:59776"/>
        <dbReference type="EC" id="5.3.1.1"/>
    </reaction>
</comment>
<evidence type="ECO:0000313" key="5">
    <source>
        <dbReference type="Proteomes" id="UP000201169"/>
    </source>
</evidence>
<keyword evidence="3" id="KW-0312">Gluconeogenesis</keyword>
<evidence type="ECO:0000256" key="3">
    <source>
        <dbReference type="RuleBase" id="RU363013"/>
    </source>
</evidence>
<dbReference type="EC" id="5.3.1.1" evidence="3"/>
<dbReference type="GO" id="GO:0019563">
    <property type="term" value="P:glycerol catabolic process"/>
    <property type="evidence" value="ECO:0007669"/>
    <property type="project" value="TreeGrafter"/>
</dbReference>
<gene>
    <name evidence="4" type="primary">tpiA</name>
    <name evidence="4" type="ORF">CAV_0677</name>
</gene>
<dbReference type="OrthoDB" id="9809429at2"/>
<dbReference type="PANTHER" id="PTHR21139">
    <property type="entry name" value="TRIOSEPHOSPHATE ISOMERASE"/>
    <property type="match status" value="1"/>
</dbReference>
<comment type="pathway">
    <text evidence="3">Carbohydrate degradation; glycolysis; D-glyceraldehyde 3-phosphate from glycerone phosphate: step 1/1.</text>
</comment>
<comment type="subcellular location">
    <subcellularLocation>
        <location evidence="3">Cytoplasm</location>
    </subcellularLocation>
</comment>
<accession>A0A222MWB7</accession>
<dbReference type="SUPFAM" id="SSF51351">
    <property type="entry name" value="Triosephosphate isomerase (TIM)"/>
    <property type="match status" value="1"/>
</dbReference>
<dbReference type="Gene3D" id="3.20.20.70">
    <property type="entry name" value="Aldolase class I"/>
    <property type="match status" value="1"/>
</dbReference>
<comment type="similarity">
    <text evidence="1 3">Belongs to the triosephosphate isomerase family.</text>
</comment>
<evidence type="ECO:0000256" key="2">
    <source>
        <dbReference type="ARBA" id="ARBA00023235"/>
    </source>
</evidence>
<organism evidence="4 5">
    <name type="scientific">Campylobacter avium LMG 24591</name>
    <dbReference type="NCBI Taxonomy" id="522484"/>
    <lineage>
        <taxon>Bacteria</taxon>
        <taxon>Pseudomonadati</taxon>
        <taxon>Campylobacterota</taxon>
        <taxon>Epsilonproteobacteria</taxon>
        <taxon>Campylobacterales</taxon>
        <taxon>Campylobacteraceae</taxon>
        <taxon>Campylobacter</taxon>
    </lineage>
</organism>
<protein>
    <recommendedName>
        <fullName evidence="3">Triosephosphate isomerase</fullName>
        <ecNumber evidence="3">5.3.1.1</ecNumber>
    </recommendedName>
</protein>
<dbReference type="Proteomes" id="UP000201169">
    <property type="component" value="Chromosome"/>
</dbReference>
<dbReference type="GO" id="GO:0006096">
    <property type="term" value="P:glycolytic process"/>
    <property type="evidence" value="ECO:0007669"/>
    <property type="project" value="UniProtKB-UniPathway"/>
</dbReference>
<dbReference type="GO" id="GO:0005829">
    <property type="term" value="C:cytosol"/>
    <property type="evidence" value="ECO:0007669"/>
    <property type="project" value="TreeGrafter"/>
</dbReference>
<dbReference type="PROSITE" id="PS51440">
    <property type="entry name" value="TIM_2"/>
    <property type="match status" value="1"/>
</dbReference>
<dbReference type="PANTHER" id="PTHR21139:SF42">
    <property type="entry name" value="TRIOSEPHOSPHATE ISOMERASE"/>
    <property type="match status" value="1"/>
</dbReference>
<sequence>MIFAANLKCNHSRASFELYAKRLNEFLGLNKREVFVFPPSTALLQGDFKFELGVQNFYPCINGAFTGELGKEHLDEFGVKAVLIGHSERRALGDNDELIRAKFDFAKKHKYKIIFCIGEDLNTKKENKTKEFLAAQIKDIDLAYENLILAYEPIYSIGTGLSAGSKDIAEVLSFLTSKTKAPLLYGGSVNDKNINEILSIKDCDGVLVGSFALKIENFINLIKSYKVQ</sequence>
<evidence type="ECO:0000313" key="4">
    <source>
        <dbReference type="EMBL" id="ASQ30344.1"/>
    </source>
</evidence>
<dbReference type="AlphaFoldDB" id="A0A222MWB7"/>
<dbReference type="RefSeq" id="WP_094325111.1">
    <property type="nucleotide sequence ID" value="NZ_CP022347.1"/>
</dbReference>